<protein>
    <submittedName>
        <fullName evidence="2">Uncharacterized protein</fullName>
    </submittedName>
</protein>
<accession>A0A1G4BJZ3</accession>
<feature type="region of interest" description="Disordered" evidence="1">
    <location>
        <begin position="148"/>
        <end position="167"/>
    </location>
</feature>
<dbReference type="Proteomes" id="UP000176998">
    <property type="component" value="Unassembled WGS sequence"/>
</dbReference>
<gene>
    <name evidence="2" type="ORF">CORC01_03123</name>
</gene>
<evidence type="ECO:0000256" key="1">
    <source>
        <dbReference type="SAM" id="MobiDB-lite"/>
    </source>
</evidence>
<organism evidence="2 3">
    <name type="scientific">Colletotrichum orchidophilum</name>
    <dbReference type="NCBI Taxonomy" id="1209926"/>
    <lineage>
        <taxon>Eukaryota</taxon>
        <taxon>Fungi</taxon>
        <taxon>Dikarya</taxon>
        <taxon>Ascomycota</taxon>
        <taxon>Pezizomycotina</taxon>
        <taxon>Sordariomycetes</taxon>
        <taxon>Hypocreomycetidae</taxon>
        <taxon>Glomerellales</taxon>
        <taxon>Glomerellaceae</taxon>
        <taxon>Colletotrichum</taxon>
    </lineage>
</organism>
<reference evidence="2 3" key="1">
    <citation type="submission" date="2016-09" db="EMBL/GenBank/DDBJ databases">
        <authorList>
            <person name="Capua I."/>
            <person name="De Benedictis P."/>
            <person name="Joannis T."/>
            <person name="Lombin L.H."/>
            <person name="Cattoli G."/>
        </authorList>
    </citation>
    <scope>NUCLEOTIDE SEQUENCE [LARGE SCALE GENOMIC DNA]</scope>
    <source>
        <strain evidence="2 3">IMI 309357</strain>
    </source>
</reference>
<keyword evidence="3" id="KW-1185">Reference proteome</keyword>
<evidence type="ECO:0000313" key="3">
    <source>
        <dbReference type="Proteomes" id="UP000176998"/>
    </source>
</evidence>
<name>A0A1G4BJZ3_9PEZI</name>
<comment type="caution">
    <text evidence="2">The sequence shown here is derived from an EMBL/GenBank/DDBJ whole genome shotgun (WGS) entry which is preliminary data.</text>
</comment>
<evidence type="ECO:0000313" key="2">
    <source>
        <dbReference type="EMBL" id="OHF01633.1"/>
    </source>
</evidence>
<proteinExistence type="predicted"/>
<dbReference type="RefSeq" id="XP_022478775.1">
    <property type="nucleotide sequence ID" value="XM_022614773.1"/>
</dbReference>
<dbReference type="AlphaFoldDB" id="A0A1G4BJZ3"/>
<sequence>MFAESTCRAKSTSLAKPIRLVTHCRCQNRRHLHRRCTSSLVDNDWVSSIIRENWTGCRTMQPPDSPLIILLLRVSDPPRAGSTPPELPMGSLKWGPGEERWGFQVGSVQCNLGLVRISISNDPWGNVSWLIPEAQGKESHRIVTFSQPKPQTEHWDLDSVPMHNMGK</sequence>
<dbReference type="GeneID" id="34556283"/>
<dbReference type="EMBL" id="MJBS01000018">
    <property type="protein sequence ID" value="OHF01633.1"/>
    <property type="molecule type" value="Genomic_DNA"/>
</dbReference>